<evidence type="ECO:0000313" key="2">
    <source>
        <dbReference type="Proteomes" id="UP000838756"/>
    </source>
</evidence>
<name>A0A8S4SFF5_9NEOP</name>
<sequence>MSYLIGRYFECAEESDEFSSDEDFTPYSQEVDSYGLPQLVDDDDEVFIDPKADNDNASTDLLLEDSSSREEERTVSEVLDDIETDKQLQMEVAASTSAMFNLLLYHPFSCSIQ</sequence>
<accession>A0A8S4SFF5</accession>
<proteinExistence type="predicted"/>
<reference evidence="1" key="1">
    <citation type="submission" date="2022-03" db="EMBL/GenBank/DDBJ databases">
        <authorList>
            <person name="Lindestad O."/>
        </authorList>
    </citation>
    <scope>NUCLEOTIDE SEQUENCE</scope>
</reference>
<protein>
    <submittedName>
        <fullName evidence="1">Jg26444 protein</fullName>
    </submittedName>
</protein>
<dbReference type="EMBL" id="CAKXAJ010026184">
    <property type="protein sequence ID" value="CAH2261123.1"/>
    <property type="molecule type" value="Genomic_DNA"/>
</dbReference>
<comment type="caution">
    <text evidence="1">The sequence shown here is derived from an EMBL/GenBank/DDBJ whole genome shotgun (WGS) entry which is preliminary data.</text>
</comment>
<gene>
    <name evidence="1" type="primary">jg26444</name>
    <name evidence="1" type="ORF">PAEG_LOCUS23852</name>
</gene>
<dbReference type="Proteomes" id="UP000838756">
    <property type="component" value="Unassembled WGS sequence"/>
</dbReference>
<dbReference type="AlphaFoldDB" id="A0A8S4SFF5"/>
<organism evidence="1 2">
    <name type="scientific">Pararge aegeria aegeria</name>
    <dbReference type="NCBI Taxonomy" id="348720"/>
    <lineage>
        <taxon>Eukaryota</taxon>
        <taxon>Metazoa</taxon>
        <taxon>Ecdysozoa</taxon>
        <taxon>Arthropoda</taxon>
        <taxon>Hexapoda</taxon>
        <taxon>Insecta</taxon>
        <taxon>Pterygota</taxon>
        <taxon>Neoptera</taxon>
        <taxon>Endopterygota</taxon>
        <taxon>Lepidoptera</taxon>
        <taxon>Glossata</taxon>
        <taxon>Ditrysia</taxon>
        <taxon>Papilionoidea</taxon>
        <taxon>Nymphalidae</taxon>
        <taxon>Satyrinae</taxon>
        <taxon>Satyrini</taxon>
        <taxon>Parargina</taxon>
        <taxon>Pararge</taxon>
    </lineage>
</organism>
<evidence type="ECO:0000313" key="1">
    <source>
        <dbReference type="EMBL" id="CAH2261123.1"/>
    </source>
</evidence>
<dbReference type="OrthoDB" id="7425386at2759"/>
<keyword evidence="2" id="KW-1185">Reference proteome</keyword>